<dbReference type="CDD" id="cd07377">
    <property type="entry name" value="WHTH_GntR"/>
    <property type="match status" value="1"/>
</dbReference>
<dbReference type="Pfam" id="PF07729">
    <property type="entry name" value="FCD"/>
    <property type="match status" value="1"/>
</dbReference>
<evidence type="ECO:0000259" key="4">
    <source>
        <dbReference type="PROSITE" id="PS50949"/>
    </source>
</evidence>
<evidence type="ECO:0000256" key="2">
    <source>
        <dbReference type="ARBA" id="ARBA00023125"/>
    </source>
</evidence>
<evidence type="ECO:0000256" key="3">
    <source>
        <dbReference type="ARBA" id="ARBA00023163"/>
    </source>
</evidence>
<sequence>MPGRVVPHAHRAVFAPLTQPGRAEAVTRRLRDAIVLGVLRDGEQLPSEVDLAESLGVAPVTARESLQTLRDLGLVVTRRGRGGGSFVRAPANPDAALVRTRLAELSLVDIRDFGDFYRAIAGAAAALAAERAAEEDLVRLREVGVRRAMDPGGSRRAEAQFHLEVAAATQSARMTQEELRLQAEFGPLLWLAMASEDGRERSEADHAGIVDAIAAGDRARARYLTEEHVGRAINAVVRVRLELVDD</sequence>
<evidence type="ECO:0000313" key="5">
    <source>
        <dbReference type="EMBL" id="MBB4762086.1"/>
    </source>
</evidence>
<keyword evidence="2 5" id="KW-0238">DNA-binding</keyword>
<dbReference type="GO" id="GO:0003677">
    <property type="term" value="F:DNA binding"/>
    <property type="evidence" value="ECO:0007669"/>
    <property type="project" value="UniProtKB-KW"/>
</dbReference>
<reference evidence="5 6" key="1">
    <citation type="submission" date="2020-08" db="EMBL/GenBank/DDBJ databases">
        <title>Sequencing the genomes of 1000 actinobacteria strains.</title>
        <authorList>
            <person name="Klenk H.-P."/>
        </authorList>
    </citation>
    <scope>NUCLEOTIDE SEQUENCE [LARGE SCALE GENOMIC DNA]</scope>
    <source>
        <strain evidence="5 6">DSM 43149</strain>
    </source>
</reference>
<dbReference type="PANTHER" id="PTHR43537">
    <property type="entry name" value="TRANSCRIPTIONAL REGULATOR, GNTR FAMILY"/>
    <property type="match status" value="1"/>
</dbReference>
<gene>
    <name evidence="5" type="ORF">BJ971_002642</name>
</gene>
<evidence type="ECO:0000256" key="1">
    <source>
        <dbReference type="ARBA" id="ARBA00023015"/>
    </source>
</evidence>
<dbReference type="PANTHER" id="PTHR43537:SF24">
    <property type="entry name" value="GLUCONATE OPERON TRANSCRIPTIONAL REPRESSOR"/>
    <property type="match status" value="1"/>
</dbReference>
<dbReference type="InterPro" id="IPR036390">
    <property type="entry name" value="WH_DNA-bd_sf"/>
</dbReference>
<evidence type="ECO:0000313" key="6">
    <source>
        <dbReference type="Proteomes" id="UP000578112"/>
    </source>
</evidence>
<dbReference type="AlphaFoldDB" id="A0A7W7HWQ5"/>
<keyword evidence="3" id="KW-0804">Transcription</keyword>
<keyword evidence="6" id="KW-1185">Reference proteome</keyword>
<feature type="domain" description="HTH gntR-type" evidence="4">
    <location>
        <begin position="20"/>
        <end position="90"/>
    </location>
</feature>
<dbReference type="SMART" id="SM00345">
    <property type="entry name" value="HTH_GNTR"/>
    <property type="match status" value="1"/>
</dbReference>
<dbReference type="PROSITE" id="PS50949">
    <property type="entry name" value="HTH_GNTR"/>
    <property type="match status" value="1"/>
</dbReference>
<dbReference type="InterPro" id="IPR000524">
    <property type="entry name" value="Tscrpt_reg_HTH_GntR"/>
</dbReference>
<organism evidence="5 6">
    <name type="scientific">Actinoplanes digitatis</name>
    <dbReference type="NCBI Taxonomy" id="1868"/>
    <lineage>
        <taxon>Bacteria</taxon>
        <taxon>Bacillati</taxon>
        <taxon>Actinomycetota</taxon>
        <taxon>Actinomycetes</taxon>
        <taxon>Micromonosporales</taxon>
        <taxon>Micromonosporaceae</taxon>
        <taxon>Actinoplanes</taxon>
    </lineage>
</organism>
<dbReference type="SUPFAM" id="SSF48008">
    <property type="entry name" value="GntR ligand-binding domain-like"/>
    <property type="match status" value="1"/>
</dbReference>
<dbReference type="EMBL" id="JACHNH010000001">
    <property type="protein sequence ID" value="MBB4762086.1"/>
    <property type="molecule type" value="Genomic_DNA"/>
</dbReference>
<comment type="caution">
    <text evidence="5">The sequence shown here is derived from an EMBL/GenBank/DDBJ whole genome shotgun (WGS) entry which is preliminary data.</text>
</comment>
<dbReference type="GO" id="GO:0003700">
    <property type="term" value="F:DNA-binding transcription factor activity"/>
    <property type="evidence" value="ECO:0007669"/>
    <property type="project" value="InterPro"/>
</dbReference>
<protein>
    <submittedName>
        <fullName evidence="5">DNA-binding FadR family transcriptional regulator</fullName>
    </submittedName>
</protein>
<dbReference type="Pfam" id="PF00392">
    <property type="entry name" value="GntR"/>
    <property type="match status" value="1"/>
</dbReference>
<dbReference type="InterPro" id="IPR036388">
    <property type="entry name" value="WH-like_DNA-bd_sf"/>
</dbReference>
<dbReference type="Gene3D" id="1.20.120.530">
    <property type="entry name" value="GntR ligand-binding domain-like"/>
    <property type="match status" value="1"/>
</dbReference>
<dbReference type="Gene3D" id="1.10.10.10">
    <property type="entry name" value="Winged helix-like DNA-binding domain superfamily/Winged helix DNA-binding domain"/>
    <property type="match status" value="1"/>
</dbReference>
<dbReference type="InterPro" id="IPR008920">
    <property type="entry name" value="TF_FadR/GntR_C"/>
</dbReference>
<dbReference type="RefSeq" id="WP_184992956.1">
    <property type="nucleotide sequence ID" value="NZ_BOMK01000057.1"/>
</dbReference>
<accession>A0A7W7HWQ5</accession>
<keyword evidence="1" id="KW-0805">Transcription regulation</keyword>
<dbReference type="SUPFAM" id="SSF46785">
    <property type="entry name" value="Winged helix' DNA-binding domain"/>
    <property type="match status" value="1"/>
</dbReference>
<dbReference type="InterPro" id="IPR011711">
    <property type="entry name" value="GntR_C"/>
</dbReference>
<proteinExistence type="predicted"/>
<dbReference type="Proteomes" id="UP000578112">
    <property type="component" value="Unassembled WGS sequence"/>
</dbReference>
<dbReference type="SMART" id="SM00895">
    <property type="entry name" value="FCD"/>
    <property type="match status" value="1"/>
</dbReference>
<name>A0A7W7HWQ5_9ACTN</name>